<dbReference type="Proteomes" id="UP001239213">
    <property type="component" value="Unassembled WGS sequence"/>
</dbReference>
<evidence type="ECO:0000313" key="1">
    <source>
        <dbReference type="EMBL" id="KAK1481503.1"/>
    </source>
</evidence>
<keyword evidence="2" id="KW-1185">Reference proteome</keyword>
<sequence>MSPYTSTGGGRAPNVSRYLRDLNTVKEPGSAEENFTFEDDLAMFTNTQFFDFETGQHTDYQAPPKKAETATVAEPQAPSSAVTEELTSPIGDFGNVDFSLPVSGEWEMDDDSHRSHMSQVAPLNFNLPVLISDQLNFLSGSQPSACDRLITSLSNLSFLTPPCSCAVHVSFGRLDWEKLPALMQVAGVRC</sequence>
<gene>
    <name evidence="1" type="ORF">CCUS01_04616</name>
</gene>
<dbReference type="AlphaFoldDB" id="A0AAI9VBZ4"/>
<proteinExistence type="predicted"/>
<evidence type="ECO:0000313" key="2">
    <source>
        <dbReference type="Proteomes" id="UP001239213"/>
    </source>
</evidence>
<accession>A0AAI9VBZ4</accession>
<protein>
    <submittedName>
        <fullName evidence="1">Uncharacterized protein</fullName>
    </submittedName>
</protein>
<name>A0AAI9VBZ4_9PEZI</name>
<dbReference type="EMBL" id="MPDP01000101">
    <property type="protein sequence ID" value="KAK1481503.1"/>
    <property type="molecule type" value="Genomic_DNA"/>
</dbReference>
<reference evidence="1" key="1">
    <citation type="submission" date="2016-11" db="EMBL/GenBank/DDBJ databases">
        <title>The genome sequence of Colletotrichum cuscutae.</title>
        <authorList>
            <person name="Baroncelli R."/>
        </authorList>
    </citation>
    <scope>NUCLEOTIDE SEQUENCE</scope>
    <source>
        <strain evidence="1">IMI 304802</strain>
    </source>
</reference>
<organism evidence="1 2">
    <name type="scientific">Colletotrichum cuscutae</name>
    <dbReference type="NCBI Taxonomy" id="1209917"/>
    <lineage>
        <taxon>Eukaryota</taxon>
        <taxon>Fungi</taxon>
        <taxon>Dikarya</taxon>
        <taxon>Ascomycota</taxon>
        <taxon>Pezizomycotina</taxon>
        <taxon>Sordariomycetes</taxon>
        <taxon>Hypocreomycetidae</taxon>
        <taxon>Glomerellales</taxon>
        <taxon>Glomerellaceae</taxon>
        <taxon>Colletotrichum</taxon>
        <taxon>Colletotrichum acutatum species complex</taxon>
    </lineage>
</organism>
<comment type="caution">
    <text evidence="1">The sequence shown here is derived from an EMBL/GenBank/DDBJ whole genome shotgun (WGS) entry which is preliminary data.</text>
</comment>